<protein>
    <submittedName>
        <fullName evidence="2">WD_REPEATS_REGION domain-containing protein</fullName>
    </submittedName>
</protein>
<evidence type="ECO:0000313" key="1">
    <source>
        <dbReference type="Proteomes" id="UP000095286"/>
    </source>
</evidence>
<sequence>MQNPYYGNRGLPSTSRNDSFNSNEHILLNGTSNHEDIDKKIFTREGFYLQSIIYDYSKSPTKLAADNRGAPPGSSLPNLPIRISFANVTENWSRICFNIGRELLIFDFDEKNPTLELIKSVDKRMYKGTFPSCHDINQETSQQNSCPLIVAFSAGQIQMLDPLQKDAPNSRLFNEDRSLEQSAATCIKWIPDQPTCFLVAHASGNLYVYDSDLVCASPTPNYQVLKQQQDFIVYTCKLKSARNPIYKWTVGKSSIQQFEFAKTENSEHILLAIVSQDGYLRVFNFTTMDLLHQMKSYFGGFLSVAWSPDAKLIAVGGEDDMITIYSLKEKRVICRGQGHKSWVSQVNFDPVRTVTEAEARKRKLVNFDDLEYRKYVGAKVVDPYFEMNYRIGSVSFDTSICLWEIPEDVILTPFDYSSQRQRSTAFVTAISTSINEEDAKGLIPAENKDKNKVKKKRKVFSFGVKSGKNLANAEKELNTSEATRYEDYGKSLFGSTLCPRMDQVPTIEPFNCKKIAQDRLTAVCFRKNCIITVCQEGYVSCWKRPDGNNDLSNFDDSQ</sequence>
<dbReference type="Proteomes" id="UP000095286">
    <property type="component" value="Unplaced"/>
</dbReference>
<organism evidence="1 2">
    <name type="scientific">Rhabditophanes sp. KR3021</name>
    <dbReference type="NCBI Taxonomy" id="114890"/>
    <lineage>
        <taxon>Eukaryota</taxon>
        <taxon>Metazoa</taxon>
        <taxon>Ecdysozoa</taxon>
        <taxon>Nematoda</taxon>
        <taxon>Chromadorea</taxon>
        <taxon>Rhabditida</taxon>
        <taxon>Tylenchina</taxon>
        <taxon>Panagrolaimomorpha</taxon>
        <taxon>Strongyloidoidea</taxon>
        <taxon>Alloionematidae</taxon>
        <taxon>Rhabditophanes</taxon>
    </lineage>
</organism>
<evidence type="ECO:0000313" key="2">
    <source>
        <dbReference type="WBParaSite" id="RSKR_0001076700.1"/>
    </source>
</evidence>
<reference evidence="2" key="1">
    <citation type="submission" date="2016-11" db="UniProtKB">
        <authorList>
            <consortium name="WormBaseParasite"/>
        </authorList>
    </citation>
    <scope>IDENTIFICATION</scope>
    <source>
        <strain evidence="2">KR3021</strain>
    </source>
</reference>
<name>A0AC35UEJ0_9BILA</name>
<proteinExistence type="predicted"/>
<dbReference type="WBParaSite" id="RSKR_0001076700.1">
    <property type="protein sequence ID" value="RSKR_0001076700.1"/>
    <property type="gene ID" value="RSKR_0001076700"/>
</dbReference>
<accession>A0AC35UEJ0</accession>